<gene>
    <name evidence="2" type="ORF">FD755_015203</name>
</gene>
<dbReference type="EMBL" id="VCEB01000009">
    <property type="protein sequence ID" value="KAB0373544.1"/>
    <property type="molecule type" value="Genomic_DNA"/>
</dbReference>
<proteinExistence type="predicted"/>
<accession>A0A5N3XJT9</accession>
<dbReference type="AlphaFoldDB" id="A0A5N3XJT9"/>
<dbReference type="InterPro" id="IPR041425">
    <property type="entry name" value="C3/4/5_MG1"/>
</dbReference>
<evidence type="ECO:0000313" key="2">
    <source>
        <dbReference type="EMBL" id="KAB0373544.1"/>
    </source>
</evidence>
<dbReference type="Pfam" id="PF17790">
    <property type="entry name" value="MG1"/>
    <property type="match status" value="1"/>
</dbReference>
<keyword evidence="3" id="KW-1185">Reference proteome</keyword>
<comment type="caution">
    <text evidence="2">The sequence shown here is derived from an EMBL/GenBank/DDBJ whole genome shotgun (WGS) entry which is preliminary data.</text>
</comment>
<reference evidence="2 3" key="1">
    <citation type="submission" date="2019-06" db="EMBL/GenBank/DDBJ databases">
        <title>Discovery of a novel chromosome fission-fusion reversal in muntjac.</title>
        <authorList>
            <person name="Mudd A.B."/>
            <person name="Bredeson J.V."/>
            <person name="Baum R."/>
            <person name="Hockemeyer D."/>
            <person name="Rokhsar D.S."/>
        </authorList>
    </citation>
    <scope>NUCLEOTIDE SEQUENCE [LARGE SCALE GENOMIC DNA]</scope>
    <source>
        <strain evidence="2">UCam_UCB_Mr</strain>
        <tissue evidence="2">Fibroblast cell line</tissue>
    </source>
</reference>
<evidence type="ECO:0000259" key="1">
    <source>
        <dbReference type="Pfam" id="PF17790"/>
    </source>
</evidence>
<organism evidence="2 3">
    <name type="scientific">Muntiacus reevesi</name>
    <name type="common">Reeves' muntjac</name>
    <name type="synonym">Cervus reevesi</name>
    <dbReference type="NCBI Taxonomy" id="9886"/>
    <lineage>
        <taxon>Eukaryota</taxon>
        <taxon>Metazoa</taxon>
        <taxon>Chordata</taxon>
        <taxon>Craniata</taxon>
        <taxon>Vertebrata</taxon>
        <taxon>Euteleostomi</taxon>
        <taxon>Mammalia</taxon>
        <taxon>Eutheria</taxon>
        <taxon>Laurasiatheria</taxon>
        <taxon>Artiodactyla</taxon>
        <taxon>Ruminantia</taxon>
        <taxon>Pecora</taxon>
        <taxon>Cervidae</taxon>
        <taxon>Muntiacinae</taxon>
        <taxon>Muntiacus</taxon>
    </lineage>
</organism>
<name>A0A5N3XJT9_MUNRE</name>
<protein>
    <recommendedName>
        <fullName evidence="1">Complement C3/4/5 macroglobulin domain-containing protein</fullName>
    </recommendedName>
</protein>
<evidence type="ECO:0000313" key="3">
    <source>
        <dbReference type="Proteomes" id="UP000326062"/>
    </source>
</evidence>
<dbReference type="Gene3D" id="2.60.40.1930">
    <property type="match status" value="1"/>
</dbReference>
<feature type="domain" description="Complement C3/4/5 macroglobulin" evidence="1">
    <location>
        <begin position="15"/>
        <end position="71"/>
    </location>
</feature>
<dbReference type="Proteomes" id="UP000326062">
    <property type="component" value="Chromosome 11"/>
</dbReference>
<sequence>MDILSIVYFFLLGKNKYVVSAPDVVYVGTSENVVIQIHGDTKSFPVTIAVKINLSPENKFQSSASLTKKNFLLELSVFLTSRFHLILSILNGLLVQLFLLNAVTVTGLLNSLMEPSTCG</sequence>